<sequence length="220" mass="22988">MPIAPSSRLFWFVAGGGTLAVTAVVLVSCGVLPVGDLPELPGGEDTAASPSPEPTAEQAGFALPASCAEIGAQELAGNLVPAGAVVEEEITEVEGHPGAEQVSCVWQAAGGTDPRAESLALVFTVNVDPTGRTQVVRLPGAQEEMNWEVDVDVDVDNYRSAEADALGGELEYVSTVEGFSRNLYLSLPGEFHVSVTAMYSEATREEMERVVIAAAERTRA</sequence>
<reference evidence="2" key="1">
    <citation type="journal article" date="2019" name="Int. J. Syst. Evol. Microbiol.">
        <title>The Global Catalogue of Microorganisms (GCM) 10K type strain sequencing project: providing services to taxonomists for standard genome sequencing and annotation.</title>
        <authorList>
            <consortium name="The Broad Institute Genomics Platform"/>
            <consortium name="The Broad Institute Genome Sequencing Center for Infectious Disease"/>
            <person name="Wu L."/>
            <person name="Ma J."/>
        </authorList>
    </citation>
    <scope>NUCLEOTIDE SEQUENCE [LARGE SCALE GENOMIC DNA]</scope>
    <source>
        <strain evidence="2">CGMCC 4.7382</strain>
    </source>
</reference>
<organism evidence="1 2">
    <name type="scientific">Marinactinospora rubrisoli</name>
    <dbReference type="NCBI Taxonomy" id="2715399"/>
    <lineage>
        <taxon>Bacteria</taxon>
        <taxon>Bacillati</taxon>
        <taxon>Actinomycetota</taxon>
        <taxon>Actinomycetes</taxon>
        <taxon>Streptosporangiales</taxon>
        <taxon>Nocardiopsidaceae</taxon>
        <taxon>Marinactinospora</taxon>
    </lineage>
</organism>
<name>A0ABW2KM07_9ACTN</name>
<evidence type="ECO:0000313" key="2">
    <source>
        <dbReference type="Proteomes" id="UP001596540"/>
    </source>
</evidence>
<proteinExistence type="predicted"/>
<protein>
    <recommendedName>
        <fullName evidence="3">DUF3558 domain-containing protein</fullName>
    </recommendedName>
</protein>
<dbReference type="Proteomes" id="UP001596540">
    <property type="component" value="Unassembled WGS sequence"/>
</dbReference>
<keyword evidence="2" id="KW-1185">Reference proteome</keyword>
<gene>
    <name evidence="1" type="ORF">ACFQRF_22120</name>
</gene>
<comment type="caution">
    <text evidence="1">The sequence shown here is derived from an EMBL/GenBank/DDBJ whole genome shotgun (WGS) entry which is preliminary data.</text>
</comment>
<dbReference type="RefSeq" id="WP_379873078.1">
    <property type="nucleotide sequence ID" value="NZ_JBHTBH010000012.1"/>
</dbReference>
<evidence type="ECO:0008006" key="3">
    <source>
        <dbReference type="Google" id="ProtNLM"/>
    </source>
</evidence>
<dbReference type="EMBL" id="JBHTBH010000012">
    <property type="protein sequence ID" value="MFC7330429.1"/>
    <property type="molecule type" value="Genomic_DNA"/>
</dbReference>
<accession>A0ABW2KM07</accession>
<evidence type="ECO:0000313" key="1">
    <source>
        <dbReference type="EMBL" id="MFC7330429.1"/>
    </source>
</evidence>